<proteinExistence type="predicted"/>
<evidence type="ECO:0000313" key="1">
    <source>
        <dbReference type="EMBL" id="CAK7356503.1"/>
    </source>
</evidence>
<dbReference type="PANTHER" id="PTHR34788">
    <property type="entry name" value="F15I1.22"/>
    <property type="match status" value="1"/>
</dbReference>
<dbReference type="AlphaFoldDB" id="A0AAV1STH1"/>
<evidence type="ECO:0000313" key="2">
    <source>
        <dbReference type="Proteomes" id="UP001314170"/>
    </source>
</evidence>
<feature type="non-terminal residue" evidence="1">
    <location>
        <position position="160"/>
    </location>
</feature>
<dbReference type="EMBL" id="CAWUPB010001197">
    <property type="protein sequence ID" value="CAK7356503.1"/>
    <property type="molecule type" value="Genomic_DNA"/>
</dbReference>
<comment type="caution">
    <text evidence="1">The sequence shown here is derived from an EMBL/GenBank/DDBJ whole genome shotgun (WGS) entry which is preliminary data.</text>
</comment>
<reference evidence="1 2" key="1">
    <citation type="submission" date="2024-01" db="EMBL/GenBank/DDBJ databases">
        <authorList>
            <person name="Waweru B."/>
        </authorList>
    </citation>
    <scope>NUCLEOTIDE SEQUENCE [LARGE SCALE GENOMIC DNA]</scope>
</reference>
<keyword evidence="2" id="KW-1185">Reference proteome</keyword>
<organism evidence="1 2">
    <name type="scientific">Dovyalis caffra</name>
    <dbReference type="NCBI Taxonomy" id="77055"/>
    <lineage>
        <taxon>Eukaryota</taxon>
        <taxon>Viridiplantae</taxon>
        <taxon>Streptophyta</taxon>
        <taxon>Embryophyta</taxon>
        <taxon>Tracheophyta</taxon>
        <taxon>Spermatophyta</taxon>
        <taxon>Magnoliopsida</taxon>
        <taxon>eudicotyledons</taxon>
        <taxon>Gunneridae</taxon>
        <taxon>Pentapetalae</taxon>
        <taxon>rosids</taxon>
        <taxon>fabids</taxon>
        <taxon>Malpighiales</taxon>
        <taxon>Salicaceae</taxon>
        <taxon>Flacourtieae</taxon>
        <taxon>Dovyalis</taxon>
    </lineage>
</organism>
<sequence>MAQDHDQIPLKNTNLTTNSRWPLRRTRHSLRRRKLPTVRLGGEKPRRGMFLVRMLRRMRLRWLKLQYLCMLKKIKENYLTFMKDIKVSGASIDVYQQRLLMETSFAVPGLGITFSNFLSLQPGSNPSRSFIIITTMIKKLVTLNRSIHDQIDKPQGFVPT</sequence>
<dbReference type="Proteomes" id="UP001314170">
    <property type="component" value="Unassembled WGS sequence"/>
</dbReference>
<protein>
    <submittedName>
        <fullName evidence="1">Uncharacterized protein</fullName>
    </submittedName>
</protein>
<name>A0AAV1STH1_9ROSI</name>
<accession>A0AAV1STH1</accession>
<dbReference type="PANTHER" id="PTHR34788:SF4">
    <property type="entry name" value="F15I1.22"/>
    <property type="match status" value="1"/>
</dbReference>
<gene>
    <name evidence="1" type="ORF">DCAF_LOCUS26776</name>
</gene>